<dbReference type="Proteomes" id="UP000054558">
    <property type="component" value="Unassembled WGS sequence"/>
</dbReference>
<accession>A0A1Y1HVY5</accession>
<feature type="region of interest" description="Disordered" evidence="1">
    <location>
        <begin position="183"/>
        <end position="206"/>
    </location>
</feature>
<evidence type="ECO:0000259" key="2">
    <source>
        <dbReference type="Pfam" id="PF25325"/>
    </source>
</evidence>
<feature type="region of interest" description="Disordered" evidence="1">
    <location>
        <begin position="1"/>
        <end position="28"/>
    </location>
</feature>
<keyword evidence="4" id="KW-1185">Reference proteome</keyword>
<dbReference type="Pfam" id="PF25325">
    <property type="entry name" value="EF-hand_EFHB_C"/>
    <property type="match status" value="1"/>
</dbReference>
<feature type="compositionally biased region" description="Polar residues" evidence="1">
    <location>
        <begin position="1"/>
        <end position="12"/>
    </location>
</feature>
<dbReference type="InterPro" id="IPR057428">
    <property type="entry name" value="EFHB_EF-hand_C"/>
</dbReference>
<evidence type="ECO:0000256" key="1">
    <source>
        <dbReference type="SAM" id="MobiDB-lite"/>
    </source>
</evidence>
<name>A0A1Y1HVY5_KLENI</name>
<dbReference type="AlphaFoldDB" id="A0A1Y1HVY5"/>
<dbReference type="EMBL" id="DF237008">
    <property type="protein sequence ID" value="GAQ80676.1"/>
    <property type="molecule type" value="Genomic_DNA"/>
</dbReference>
<dbReference type="OMA" id="EANYASH"/>
<organism evidence="3 4">
    <name type="scientific">Klebsormidium nitens</name>
    <name type="common">Green alga</name>
    <name type="synonym">Ulothrix nitens</name>
    <dbReference type="NCBI Taxonomy" id="105231"/>
    <lineage>
        <taxon>Eukaryota</taxon>
        <taxon>Viridiplantae</taxon>
        <taxon>Streptophyta</taxon>
        <taxon>Klebsormidiophyceae</taxon>
        <taxon>Klebsormidiales</taxon>
        <taxon>Klebsormidiaceae</taxon>
        <taxon>Klebsormidium</taxon>
    </lineage>
</organism>
<proteinExistence type="predicted"/>
<sequence length="437" mass="49298">MAASLRTGTWDTTPHIRAAGRHSSKPEGAAVCLQPDENAGERPETPPEIKKYRKSTRYEPGKVVKHYGLADDKVPLRENQAFGMKKEKTADDNVASVIRATPESAMLKWHQERKEDIYASTKREPLGKPMSRGYVIPDELGTTKAFGSFIDAKYRSRHPETKDVIFNAREGLDENEQTHNAYVKTHGDYGPGEQRRRNYDWDNTPVKDPANHKFGVTDTEGRHCGGVAALLNHGEDDRLTAKIVDKKVEDFKAIDADELGRPKSLCLGMERNEDHVFGMPTRRKEEWDAAQLIRGGYSEEQQQPDADLGRSVRRNYTNGGDTHDRIFGVPTIRRDVVRHGKIRSVADNQNYGDEPDAARLLKPLPGADRGVTEEDYLQAMSRPEMYAFMNRAGIDLEDGTFEAVFDRAMQLEDYRNAPEGGEDRCSLEAFRRVLHAT</sequence>
<evidence type="ECO:0000313" key="3">
    <source>
        <dbReference type="EMBL" id="GAQ80676.1"/>
    </source>
</evidence>
<reference evidence="3 4" key="1">
    <citation type="journal article" date="2014" name="Nat. Commun.">
        <title>Klebsormidium flaccidum genome reveals primary factors for plant terrestrial adaptation.</title>
        <authorList>
            <person name="Hori K."/>
            <person name="Maruyama F."/>
            <person name="Fujisawa T."/>
            <person name="Togashi T."/>
            <person name="Yamamoto N."/>
            <person name="Seo M."/>
            <person name="Sato S."/>
            <person name="Yamada T."/>
            <person name="Mori H."/>
            <person name="Tajima N."/>
            <person name="Moriyama T."/>
            <person name="Ikeuchi M."/>
            <person name="Watanabe M."/>
            <person name="Wada H."/>
            <person name="Kobayashi K."/>
            <person name="Saito M."/>
            <person name="Masuda T."/>
            <person name="Sasaki-Sekimoto Y."/>
            <person name="Mashiguchi K."/>
            <person name="Awai K."/>
            <person name="Shimojima M."/>
            <person name="Masuda S."/>
            <person name="Iwai M."/>
            <person name="Nobusawa T."/>
            <person name="Narise T."/>
            <person name="Kondo S."/>
            <person name="Saito H."/>
            <person name="Sato R."/>
            <person name="Murakawa M."/>
            <person name="Ihara Y."/>
            <person name="Oshima-Yamada Y."/>
            <person name="Ohtaka K."/>
            <person name="Satoh M."/>
            <person name="Sonobe K."/>
            <person name="Ishii M."/>
            <person name="Ohtani R."/>
            <person name="Kanamori-Sato M."/>
            <person name="Honoki R."/>
            <person name="Miyazaki D."/>
            <person name="Mochizuki H."/>
            <person name="Umetsu J."/>
            <person name="Higashi K."/>
            <person name="Shibata D."/>
            <person name="Kamiya Y."/>
            <person name="Sato N."/>
            <person name="Nakamura Y."/>
            <person name="Tabata S."/>
            <person name="Ida S."/>
            <person name="Kurokawa K."/>
            <person name="Ohta H."/>
        </authorList>
    </citation>
    <scope>NUCLEOTIDE SEQUENCE [LARGE SCALE GENOMIC DNA]</scope>
    <source>
        <strain evidence="3 4">NIES-2285</strain>
    </source>
</reference>
<dbReference type="OrthoDB" id="2096280at2759"/>
<gene>
    <name evidence="3" type="ORF">KFL_000590290</name>
</gene>
<protein>
    <recommendedName>
        <fullName evidence="2">EFHB C-terminal EF-hand domain-containing protein</fullName>
    </recommendedName>
</protein>
<dbReference type="STRING" id="105231.A0A1Y1HVY5"/>
<evidence type="ECO:0000313" key="4">
    <source>
        <dbReference type="Proteomes" id="UP000054558"/>
    </source>
</evidence>
<feature type="domain" description="EFHB C-terminal EF-hand" evidence="2">
    <location>
        <begin position="359"/>
        <end position="435"/>
    </location>
</feature>